<reference evidence="7 8" key="1">
    <citation type="journal article" date="2023" name="Commun. Biol.">
        <title>Genome analysis of Parmales, the sister group of diatoms, reveals the evolutionary specialization of diatoms from phago-mixotrophs to photoautotrophs.</title>
        <authorList>
            <person name="Ban H."/>
            <person name="Sato S."/>
            <person name="Yoshikawa S."/>
            <person name="Yamada K."/>
            <person name="Nakamura Y."/>
            <person name="Ichinomiya M."/>
            <person name="Sato N."/>
            <person name="Blanc-Mathieu R."/>
            <person name="Endo H."/>
            <person name="Kuwata A."/>
            <person name="Ogata H."/>
        </authorList>
    </citation>
    <scope>NUCLEOTIDE SEQUENCE [LARGE SCALE GENOMIC DNA]</scope>
</reference>
<dbReference type="PANTHER" id="PTHR16557">
    <property type="entry name" value="ALKYLATED DNA REPAIR PROTEIN ALKB-RELATED"/>
    <property type="match status" value="1"/>
</dbReference>
<dbReference type="InterPro" id="IPR037151">
    <property type="entry name" value="AlkB-like_sf"/>
</dbReference>
<organism evidence="7 8">
    <name type="scientific">Tetraparma gracilis</name>
    <dbReference type="NCBI Taxonomy" id="2962635"/>
    <lineage>
        <taxon>Eukaryota</taxon>
        <taxon>Sar</taxon>
        <taxon>Stramenopiles</taxon>
        <taxon>Ochrophyta</taxon>
        <taxon>Bolidophyceae</taxon>
        <taxon>Parmales</taxon>
        <taxon>Triparmaceae</taxon>
        <taxon>Tetraparma</taxon>
    </lineage>
</organism>
<comment type="caution">
    <text evidence="7">The sequence shown here is derived from an EMBL/GenBank/DDBJ whole genome shotgun (WGS) entry which is preliminary data.</text>
</comment>
<dbReference type="SUPFAM" id="SSF51197">
    <property type="entry name" value="Clavaminate synthase-like"/>
    <property type="match status" value="1"/>
</dbReference>
<evidence type="ECO:0000259" key="6">
    <source>
        <dbReference type="PROSITE" id="PS51471"/>
    </source>
</evidence>
<keyword evidence="1" id="KW-0479">Metal-binding</keyword>
<evidence type="ECO:0000256" key="5">
    <source>
        <dbReference type="SAM" id="MobiDB-lite"/>
    </source>
</evidence>
<evidence type="ECO:0000256" key="1">
    <source>
        <dbReference type="ARBA" id="ARBA00022723"/>
    </source>
</evidence>
<dbReference type="InterPro" id="IPR005123">
    <property type="entry name" value="Oxoglu/Fe-dep_dioxygenase_dom"/>
</dbReference>
<dbReference type="InterPro" id="IPR027450">
    <property type="entry name" value="AlkB-like"/>
</dbReference>
<protein>
    <recommendedName>
        <fullName evidence="6">Fe2OG dioxygenase domain-containing protein</fullName>
    </recommendedName>
</protein>
<keyword evidence="4" id="KW-0408">Iron</keyword>
<keyword evidence="2" id="KW-0223">Dioxygenase</keyword>
<keyword evidence="8" id="KW-1185">Reference proteome</keyword>
<sequence>MPTYKEVQTHYRTVPPALLFSPPPSIPPPLDLSTSSSTTLPSHPGFSFLPNALPPPAQLSLARACLAEYARPPHATNLDALPREPGEAREALDPWELYKSGATAAGARRLERLSWATLGYHFLWSPRGYRAAARSPLPPLLASLAASLVPGPFVPEAAIVNYYSAKGLPMGGHRDDVELTLLPPVLSLSLGLPAVFLLGGLSKDDAPVPLLLRSGDATLLGGDSRLCYHGVARVLPDATPLPPAPGAGLEEGDEEAVRRFLAVRRINVNVRQVLPEGGSFPDDGA</sequence>
<dbReference type="InterPro" id="IPR004574">
    <property type="entry name" value="Alkb"/>
</dbReference>
<dbReference type="Gene3D" id="2.60.120.590">
    <property type="entry name" value="Alpha-ketoglutarate-dependent dioxygenase AlkB-like"/>
    <property type="match status" value="1"/>
</dbReference>
<evidence type="ECO:0000256" key="4">
    <source>
        <dbReference type="ARBA" id="ARBA00023004"/>
    </source>
</evidence>
<dbReference type="Pfam" id="PF13532">
    <property type="entry name" value="2OG-FeII_Oxy_2"/>
    <property type="match status" value="1"/>
</dbReference>
<keyword evidence="3" id="KW-0560">Oxidoreductase</keyword>
<name>A0ABQ6N9V1_9STRA</name>
<feature type="domain" description="Fe2OG dioxygenase" evidence="6">
    <location>
        <begin position="154"/>
        <end position="274"/>
    </location>
</feature>
<dbReference type="EMBL" id="BRYB01006219">
    <property type="protein sequence ID" value="GMI52309.1"/>
    <property type="molecule type" value="Genomic_DNA"/>
</dbReference>
<dbReference type="Proteomes" id="UP001165060">
    <property type="component" value="Unassembled WGS sequence"/>
</dbReference>
<dbReference type="PROSITE" id="PS51471">
    <property type="entry name" value="FE2OG_OXY"/>
    <property type="match status" value="1"/>
</dbReference>
<feature type="region of interest" description="Disordered" evidence="5">
    <location>
        <begin position="16"/>
        <end position="38"/>
    </location>
</feature>
<proteinExistence type="predicted"/>
<gene>
    <name evidence="7" type="ORF">TeGR_g722</name>
</gene>
<evidence type="ECO:0000313" key="8">
    <source>
        <dbReference type="Proteomes" id="UP001165060"/>
    </source>
</evidence>
<dbReference type="PANTHER" id="PTHR16557:SF11">
    <property type="entry name" value="ALPHA-KETOGLUTARATE-DEPENDENT DIOXYGENASE ALKB"/>
    <property type="match status" value="1"/>
</dbReference>
<evidence type="ECO:0000256" key="3">
    <source>
        <dbReference type="ARBA" id="ARBA00023002"/>
    </source>
</evidence>
<feature type="compositionally biased region" description="Pro residues" evidence="5">
    <location>
        <begin position="21"/>
        <end position="30"/>
    </location>
</feature>
<accession>A0ABQ6N9V1</accession>
<evidence type="ECO:0000313" key="7">
    <source>
        <dbReference type="EMBL" id="GMI52309.1"/>
    </source>
</evidence>
<evidence type="ECO:0000256" key="2">
    <source>
        <dbReference type="ARBA" id="ARBA00022964"/>
    </source>
</evidence>